<keyword evidence="9" id="KW-1185">Reference proteome</keyword>
<accession>A0ABX0Z7A6</accession>
<evidence type="ECO:0000256" key="6">
    <source>
        <dbReference type="ARBA" id="ARBA00022884"/>
    </source>
</evidence>
<dbReference type="SUPFAM" id="SSF54786">
    <property type="entry name" value="YcfA/nrd intein domain"/>
    <property type="match status" value="1"/>
</dbReference>
<keyword evidence="6" id="KW-0694">RNA-binding</keyword>
<dbReference type="Proteomes" id="UP000783871">
    <property type="component" value="Unassembled WGS sequence"/>
</dbReference>
<keyword evidence="2" id="KW-1277">Toxin-antitoxin system</keyword>
<evidence type="ECO:0000256" key="2">
    <source>
        <dbReference type="ARBA" id="ARBA00022649"/>
    </source>
</evidence>
<comment type="caution">
    <text evidence="8">The sequence shown here is derived from an EMBL/GenBank/DDBJ whole genome shotgun (WGS) entry which is preliminary data.</text>
</comment>
<proteinExistence type="inferred from homology"/>
<dbReference type="EMBL" id="JAATEO010000018">
    <property type="protein sequence ID" value="NJP33732.1"/>
    <property type="molecule type" value="Genomic_DNA"/>
</dbReference>
<evidence type="ECO:0000256" key="5">
    <source>
        <dbReference type="ARBA" id="ARBA00022801"/>
    </source>
</evidence>
<keyword evidence="5" id="KW-0378">Hydrolase</keyword>
<evidence type="ECO:0000256" key="4">
    <source>
        <dbReference type="ARBA" id="ARBA00022759"/>
    </source>
</evidence>
<comment type="similarity">
    <text evidence="1">Belongs to the HicA mRNA interferase family.</text>
</comment>
<gene>
    <name evidence="8" type="ORF">HCJ94_17510</name>
</gene>
<dbReference type="Gene3D" id="3.30.920.30">
    <property type="entry name" value="Hypothetical protein"/>
    <property type="match status" value="1"/>
</dbReference>
<dbReference type="Pfam" id="PF07927">
    <property type="entry name" value="HicA_toxin"/>
    <property type="match status" value="1"/>
</dbReference>
<evidence type="ECO:0000256" key="7">
    <source>
        <dbReference type="ARBA" id="ARBA00023016"/>
    </source>
</evidence>
<protein>
    <submittedName>
        <fullName evidence="8">Type II toxin-antitoxin system HicA family toxin</fullName>
    </submittedName>
</protein>
<evidence type="ECO:0000313" key="8">
    <source>
        <dbReference type="EMBL" id="NJP33732.1"/>
    </source>
</evidence>
<keyword evidence="7" id="KW-0346">Stress response</keyword>
<reference evidence="8 9" key="1">
    <citation type="submission" date="2020-03" db="EMBL/GenBank/DDBJ databases">
        <title>WGS of actinomycetes isolated from Thailand.</title>
        <authorList>
            <person name="Thawai C."/>
        </authorList>
    </citation>
    <scope>NUCLEOTIDE SEQUENCE [LARGE SCALE GENOMIC DNA]</scope>
    <source>
        <strain evidence="8 9">HSS6-12</strain>
    </source>
</reference>
<evidence type="ECO:0000313" key="9">
    <source>
        <dbReference type="Proteomes" id="UP000783871"/>
    </source>
</evidence>
<sequence>MGSDWPSIKARAMLSLLQSQLGYRVVRQSGSHRRLVCDGRPPLTFAFHDGDTVSPRLVRVILVQQVGLSMDEAREVLRNA</sequence>
<evidence type="ECO:0000256" key="3">
    <source>
        <dbReference type="ARBA" id="ARBA00022722"/>
    </source>
</evidence>
<dbReference type="InterPro" id="IPR038570">
    <property type="entry name" value="HicA_sf"/>
</dbReference>
<keyword evidence="4" id="KW-0255">Endonuclease</keyword>
<name>A0ABX0Z7A6_9ACTN</name>
<keyword evidence="3" id="KW-0540">Nuclease</keyword>
<evidence type="ECO:0000256" key="1">
    <source>
        <dbReference type="ARBA" id="ARBA00006620"/>
    </source>
</evidence>
<organism evidence="8 9">
    <name type="scientific">Micromonospora thermarum</name>
    <dbReference type="NCBI Taxonomy" id="2720024"/>
    <lineage>
        <taxon>Bacteria</taxon>
        <taxon>Bacillati</taxon>
        <taxon>Actinomycetota</taxon>
        <taxon>Actinomycetes</taxon>
        <taxon>Micromonosporales</taxon>
        <taxon>Micromonosporaceae</taxon>
        <taxon>Micromonospora</taxon>
    </lineage>
</organism>
<dbReference type="InterPro" id="IPR012933">
    <property type="entry name" value="HicA_mRNA_interferase"/>
</dbReference>